<accession>A0AAN7XPS8</accession>
<reference evidence="2 3" key="2">
    <citation type="journal article" date="2023" name="Mol. Biol. Evol.">
        <title>Genomics of Secondarily Temperate Adaptation in the Only Non-Antarctic Icefish.</title>
        <authorList>
            <person name="Rivera-Colon A.G."/>
            <person name="Rayamajhi N."/>
            <person name="Minhas B.F."/>
            <person name="Madrigal G."/>
            <person name="Bilyk K.T."/>
            <person name="Yoon V."/>
            <person name="Hune M."/>
            <person name="Gregory S."/>
            <person name="Cheng C.H.C."/>
            <person name="Catchen J.M."/>
        </authorList>
    </citation>
    <scope>NUCLEOTIDE SEQUENCE [LARGE SCALE GENOMIC DNA]</scope>
    <source>
        <strain evidence="2">JMC-PN-2008</strain>
    </source>
</reference>
<evidence type="ECO:0000313" key="2">
    <source>
        <dbReference type="EMBL" id="KAK5864349.1"/>
    </source>
</evidence>
<sequence>MLLVDILLCTNGLVRLCLQHWERRKRREEEGFREPDDAVREEEDHQHRALHPMCLAEEKDNGLGSCHVLLE</sequence>
<organism evidence="2 3">
    <name type="scientific">Eleginops maclovinus</name>
    <name type="common">Patagonian blennie</name>
    <name type="synonym">Eleginus maclovinus</name>
    <dbReference type="NCBI Taxonomy" id="56733"/>
    <lineage>
        <taxon>Eukaryota</taxon>
        <taxon>Metazoa</taxon>
        <taxon>Chordata</taxon>
        <taxon>Craniata</taxon>
        <taxon>Vertebrata</taxon>
        <taxon>Euteleostomi</taxon>
        <taxon>Actinopterygii</taxon>
        <taxon>Neopterygii</taxon>
        <taxon>Teleostei</taxon>
        <taxon>Neoteleostei</taxon>
        <taxon>Acanthomorphata</taxon>
        <taxon>Eupercaria</taxon>
        <taxon>Perciformes</taxon>
        <taxon>Notothenioidei</taxon>
        <taxon>Eleginopidae</taxon>
        <taxon>Eleginops</taxon>
    </lineage>
</organism>
<name>A0AAN7XPS8_ELEMC</name>
<reference evidence="2 3" key="1">
    <citation type="journal article" date="2023" name="Genes (Basel)">
        <title>Chromosome-Level Genome Assembly and Circadian Gene Repertoire of the Patagonia Blennie Eleginops maclovinus-The Closest Ancestral Proxy of Antarctic Cryonotothenioids.</title>
        <authorList>
            <person name="Cheng C.C."/>
            <person name="Rivera-Colon A.G."/>
            <person name="Minhas B.F."/>
            <person name="Wilson L."/>
            <person name="Rayamajhi N."/>
            <person name="Vargas-Chacoff L."/>
            <person name="Catchen J.M."/>
        </authorList>
    </citation>
    <scope>NUCLEOTIDE SEQUENCE [LARGE SCALE GENOMIC DNA]</scope>
    <source>
        <strain evidence="2">JMC-PN-2008</strain>
    </source>
</reference>
<dbReference type="EMBL" id="JAUZQC010000010">
    <property type="protein sequence ID" value="KAK5864349.1"/>
    <property type="molecule type" value="Genomic_DNA"/>
</dbReference>
<evidence type="ECO:0000313" key="3">
    <source>
        <dbReference type="Proteomes" id="UP001346869"/>
    </source>
</evidence>
<dbReference type="AlphaFoldDB" id="A0AAN7XPS8"/>
<evidence type="ECO:0000256" key="1">
    <source>
        <dbReference type="SAM" id="MobiDB-lite"/>
    </source>
</evidence>
<proteinExistence type="predicted"/>
<gene>
    <name evidence="2" type="ORF">PBY51_015598</name>
</gene>
<feature type="compositionally biased region" description="Basic and acidic residues" evidence="1">
    <location>
        <begin position="27"/>
        <end position="44"/>
    </location>
</feature>
<dbReference type="Proteomes" id="UP001346869">
    <property type="component" value="Unassembled WGS sequence"/>
</dbReference>
<keyword evidence="3" id="KW-1185">Reference proteome</keyword>
<comment type="caution">
    <text evidence="2">The sequence shown here is derived from an EMBL/GenBank/DDBJ whole genome shotgun (WGS) entry which is preliminary data.</text>
</comment>
<feature type="region of interest" description="Disordered" evidence="1">
    <location>
        <begin position="25"/>
        <end position="44"/>
    </location>
</feature>
<protein>
    <submittedName>
        <fullName evidence="2">Uncharacterized protein</fullName>
    </submittedName>
</protein>